<dbReference type="EMBL" id="BMEG01000014">
    <property type="protein sequence ID" value="GGD94763.1"/>
    <property type="molecule type" value="Genomic_DNA"/>
</dbReference>
<evidence type="ECO:0000313" key="3">
    <source>
        <dbReference type="Proteomes" id="UP000597138"/>
    </source>
</evidence>
<sequence length="210" mass="23413">MRENTDIPKNPMAVTDLEAPDEDPKQTPALGNESGAQTGLRPLNRLTNDSRLARINGDTLAKTELPYYSLFAREFLRADFNFAAAKMTVARGGKLIAIESEFRTAEAFMKKALAWAGKFPGRRAPTPPEMVTLEIKHAMSGRLVRLLSMYDQLFLKTMEALMARTMTAQVRQSALEAAEARINQIPFLCMPDNDRFAPEGVLLPDSDRTH</sequence>
<organism evidence="2 3">
    <name type="scientific">Caballeronia grimmiae</name>
    <dbReference type="NCBI Taxonomy" id="1071679"/>
    <lineage>
        <taxon>Bacteria</taxon>
        <taxon>Pseudomonadati</taxon>
        <taxon>Pseudomonadota</taxon>
        <taxon>Betaproteobacteria</taxon>
        <taxon>Burkholderiales</taxon>
        <taxon>Burkholderiaceae</taxon>
        <taxon>Caballeronia</taxon>
    </lineage>
</organism>
<comment type="caution">
    <text evidence="2">The sequence shown here is derived from an EMBL/GenBank/DDBJ whole genome shotgun (WGS) entry which is preliminary data.</text>
</comment>
<proteinExistence type="predicted"/>
<name>A0ABQ1S8D9_9BURK</name>
<evidence type="ECO:0000313" key="2">
    <source>
        <dbReference type="EMBL" id="GGD94763.1"/>
    </source>
</evidence>
<gene>
    <name evidence="2" type="ORF">GCM10010985_56840</name>
</gene>
<reference evidence="3" key="1">
    <citation type="journal article" date="2019" name="Int. J. Syst. Evol. Microbiol.">
        <title>The Global Catalogue of Microorganisms (GCM) 10K type strain sequencing project: providing services to taxonomists for standard genome sequencing and annotation.</title>
        <authorList>
            <consortium name="The Broad Institute Genomics Platform"/>
            <consortium name="The Broad Institute Genome Sequencing Center for Infectious Disease"/>
            <person name="Wu L."/>
            <person name="Ma J."/>
        </authorList>
    </citation>
    <scope>NUCLEOTIDE SEQUENCE [LARGE SCALE GENOMIC DNA]</scope>
    <source>
        <strain evidence="3">CGMCC 1.11013</strain>
    </source>
</reference>
<evidence type="ECO:0000256" key="1">
    <source>
        <dbReference type="SAM" id="MobiDB-lite"/>
    </source>
</evidence>
<accession>A0ABQ1S8D9</accession>
<feature type="region of interest" description="Disordered" evidence="1">
    <location>
        <begin position="1"/>
        <end position="42"/>
    </location>
</feature>
<dbReference type="Proteomes" id="UP000597138">
    <property type="component" value="Unassembled WGS sequence"/>
</dbReference>
<evidence type="ECO:0008006" key="4">
    <source>
        <dbReference type="Google" id="ProtNLM"/>
    </source>
</evidence>
<protein>
    <recommendedName>
        <fullName evidence="4">DUF1845 domain-containing protein</fullName>
    </recommendedName>
</protein>
<keyword evidence="3" id="KW-1185">Reference proteome</keyword>